<evidence type="ECO:0000256" key="1">
    <source>
        <dbReference type="ARBA" id="ARBA00007014"/>
    </source>
</evidence>
<dbReference type="Gene3D" id="1.10.287.650">
    <property type="entry name" value="L27 domain"/>
    <property type="match status" value="1"/>
</dbReference>
<dbReference type="InterPro" id="IPR008145">
    <property type="entry name" value="GK/Ca_channel_bsu"/>
</dbReference>
<feature type="non-terminal residue" evidence="9">
    <location>
        <position position="647"/>
    </location>
</feature>
<dbReference type="InterPro" id="IPR008144">
    <property type="entry name" value="Guanylate_kin-like_dom"/>
</dbReference>
<dbReference type="PROSITE" id="PS00856">
    <property type="entry name" value="GUANYLATE_KINASE_1"/>
    <property type="match status" value="1"/>
</dbReference>
<dbReference type="Gene3D" id="2.30.42.10">
    <property type="match status" value="1"/>
</dbReference>
<evidence type="ECO:0000256" key="4">
    <source>
        <dbReference type="SAM" id="SignalP"/>
    </source>
</evidence>
<feature type="domain" description="SH3" evidence="5">
    <location>
        <begin position="288"/>
        <end position="364"/>
    </location>
</feature>
<dbReference type="SMART" id="SM00326">
    <property type="entry name" value="SH3"/>
    <property type="match status" value="1"/>
</dbReference>
<dbReference type="PROSITE" id="PS50106">
    <property type="entry name" value="PDZ"/>
    <property type="match status" value="1"/>
</dbReference>
<name>A0AAV2QXI1_MEGNR</name>
<feature type="domain" description="Guanylate kinase-like" evidence="6">
    <location>
        <begin position="420"/>
        <end position="632"/>
    </location>
</feature>
<feature type="domain" description="L27" evidence="8">
    <location>
        <begin position="100"/>
        <end position="156"/>
    </location>
</feature>
<dbReference type="SMART" id="SM00228">
    <property type="entry name" value="PDZ"/>
    <property type="match status" value="1"/>
</dbReference>
<dbReference type="InterPro" id="IPR050716">
    <property type="entry name" value="MAGUK"/>
</dbReference>
<feature type="domain" description="PDZ" evidence="7">
    <location>
        <begin position="190"/>
        <end position="244"/>
    </location>
</feature>
<evidence type="ECO:0000259" key="8">
    <source>
        <dbReference type="PROSITE" id="PS51022"/>
    </source>
</evidence>
<dbReference type="EMBL" id="CAXKWB010011595">
    <property type="protein sequence ID" value="CAL4101975.1"/>
    <property type="molecule type" value="Genomic_DNA"/>
</dbReference>
<evidence type="ECO:0008006" key="11">
    <source>
        <dbReference type="Google" id="ProtNLM"/>
    </source>
</evidence>
<dbReference type="PROSITE" id="PS50052">
    <property type="entry name" value="GUANYLATE_KINASE_2"/>
    <property type="match status" value="1"/>
</dbReference>
<evidence type="ECO:0000259" key="6">
    <source>
        <dbReference type="PROSITE" id="PS50052"/>
    </source>
</evidence>
<dbReference type="InterPro" id="IPR036034">
    <property type="entry name" value="PDZ_sf"/>
</dbReference>
<dbReference type="CDD" id="cd00071">
    <property type="entry name" value="GMPK"/>
    <property type="match status" value="1"/>
</dbReference>
<dbReference type="GO" id="GO:0030054">
    <property type="term" value="C:cell junction"/>
    <property type="evidence" value="ECO:0007669"/>
    <property type="project" value="UniProtKB-ARBA"/>
</dbReference>
<dbReference type="SUPFAM" id="SSF50156">
    <property type="entry name" value="PDZ domain-like"/>
    <property type="match status" value="1"/>
</dbReference>
<dbReference type="InterPro" id="IPR036892">
    <property type="entry name" value="L27_dom_sf"/>
</dbReference>
<comment type="similarity">
    <text evidence="1">Belongs to the MAGUK family.</text>
</comment>
<reference evidence="9 10" key="1">
    <citation type="submission" date="2024-05" db="EMBL/GenBank/DDBJ databases">
        <authorList>
            <person name="Wallberg A."/>
        </authorList>
    </citation>
    <scope>NUCLEOTIDE SEQUENCE [LARGE SCALE GENOMIC DNA]</scope>
</reference>
<dbReference type="Pfam" id="PF07653">
    <property type="entry name" value="SH3_2"/>
    <property type="match status" value="1"/>
</dbReference>
<gene>
    <name evidence="9" type="ORF">MNOR_LOCUS17141</name>
</gene>
<dbReference type="SUPFAM" id="SSF52540">
    <property type="entry name" value="P-loop containing nucleoside triphosphate hydrolases"/>
    <property type="match status" value="1"/>
</dbReference>
<evidence type="ECO:0000256" key="3">
    <source>
        <dbReference type="PROSITE-ProRule" id="PRU00192"/>
    </source>
</evidence>
<dbReference type="PANTHER" id="PTHR23122">
    <property type="entry name" value="MEMBRANE-ASSOCIATED GUANYLATE KINASE MAGUK"/>
    <property type="match status" value="1"/>
</dbReference>
<dbReference type="PROSITE" id="PS51022">
    <property type="entry name" value="L27"/>
    <property type="match status" value="1"/>
</dbReference>
<evidence type="ECO:0000259" key="7">
    <source>
        <dbReference type="PROSITE" id="PS50106"/>
    </source>
</evidence>
<sequence length="647" mass="72629">MGVFAKYANHLCLLVLAQWGQQGVQTRDVLGTVPLTEAVPMGGVGAAGGFDQLNQHHKDVNLVGQTANYYPTFTITMLFAKISSSLIKVADTLEDSVGVIEPVVSETRPLVTAIQQASESLTSPASQELADLLLRPHLLALLQTHDNIALRRQVKGNSGNSKHQNSINGCHDNFTFMPEGNGYPVDAIRMVGLRKTPDEPLGLTVREDENGYLVIARIMAGGSIDRQGLLHVGDAICEVNNIEGSIQERHTSIHKPLHQSIIRYTRLFGRLDPPCLGAVVDLRGNTSAGQCYMRAMFNYDPNDDTLLPTCPSQQADEIGLKFDKGQILQIVNQSDPNWWQAQLVGSDNKRTGLIPSQELEERRKAFVRQEYDYVHKVGICGTRISKRKKKIMFSTKQSIEYDKAELLLYEEVARMPPFMRKTLVFIGSHGVGRRTLKNRVISSDSTKFGTIIPHTSRPIREHEEDGKAYHFTTREAMESDIRNHRYLEYGEHNGNLYGTKIESILSVIRSGRMCVLDCSPSSLKYLRNSSELLPYVIFLDAPGMDQIKEMNNFTNSQGSRGNLTFDRGSSARYSSRRARTLESLASLYEEDDFKRTIEDSAKMQRAYDKYFDISIVNNDLGDTYTLIIEALERLGTEPQWVPVTWVY</sequence>
<keyword evidence="2 3" id="KW-0728">SH3 domain</keyword>
<evidence type="ECO:0000259" key="5">
    <source>
        <dbReference type="PROSITE" id="PS50002"/>
    </source>
</evidence>
<feature type="signal peptide" evidence="4">
    <location>
        <begin position="1"/>
        <end position="26"/>
    </location>
</feature>
<evidence type="ECO:0000313" key="10">
    <source>
        <dbReference type="Proteomes" id="UP001497623"/>
    </source>
</evidence>
<organism evidence="9 10">
    <name type="scientific">Meganyctiphanes norvegica</name>
    <name type="common">Northern krill</name>
    <name type="synonym">Thysanopoda norvegica</name>
    <dbReference type="NCBI Taxonomy" id="48144"/>
    <lineage>
        <taxon>Eukaryota</taxon>
        <taxon>Metazoa</taxon>
        <taxon>Ecdysozoa</taxon>
        <taxon>Arthropoda</taxon>
        <taxon>Crustacea</taxon>
        <taxon>Multicrustacea</taxon>
        <taxon>Malacostraca</taxon>
        <taxon>Eumalacostraca</taxon>
        <taxon>Eucarida</taxon>
        <taxon>Euphausiacea</taxon>
        <taxon>Euphausiidae</taxon>
        <taxon>Meganyctiphanes</taxon>
    </lineage>
</organism>
<dbReference type="FunFam" id="2.30.30.40:FF:000069">
    <property type="entry name" value="MAGUK p55 subfamily member 6"/>
    <property type="match status" value="1"/>
</dbReference>
<feature type="chain" id="PRO_5043595571" description="MAGUK p55 subfamily member 6" evidence="4">
    <location>
        <begin position="27"/>
        <end position="647"/>
    </location>
</feature>
<dbReference type="Proteomes" id="UP001497623">
    <property type="component" value="Unassembled WGS sequence"/>
</dbReference>
<dbReference type="Gene3D" id="3.40.50.300">
    <property type="entry name" value="P-loop containing nucleotide triphosphate hydrolases"/>
    <property type="match status" value="1"/>
</dbReference>
<keyword evidence="4" id="KW-0732">Signal</keyword>
<comment type="caution">
    <text evidence="9">The sequence shown here is derived from an EMBL/GenBank/DDBJ whole genome shotgun (WGS) entry which is preliminary data.</text>
</comment>
<evidence type="ECO:0000256" key="2">
    <source>
        <dbReference type="ARBA" id="ARBA00022443"/>
    </source>
</evidence>
<keyword evidence="10" id="KW-1185">Reference proteome</keyword>
<dbReference type="InterPro" id="IPR001452">
    <property type="entry name" value="SH3_domain"/>
</dbReference>
<dbReference type="InterPro" id="IPR001478">
    <property type="entry name" value="PDZ"/>
</dbReference>
<dbReference type="Pfam" id="PF00595">
    <property type="entry name" value="PDZ"/>
    <property type="match status" value="1"/>
</dbReference>
<dbReference type="Pfam" id="PF00625">
    <property type="entry name" value="Guanylate_kin"/>
    <property type="match status" value="1"/>
</dbReference>
<dbReference type="PROSITE" id="PS50002">
    <property type="entry name" value="SH3"/>
    <property type="match status" value="1"/>
</dbReference>
<evidence type="ECO:0000313" key="9">
    <source>
        <dbReference type="EMBL" id="CAL4101975.1"/>
    </source>
</evidence>
<accession>A0AAV2QXI1</accession>
<dbReference type="Gene3D" id="2.30.30.40">
    <property type="entry name" value="SH3 Domains"/>
    <property type="match status" value="1"/>
</dbReference>
<dbReference type="SUPFAM" id="SSF50044">
    <property type="entry name" value="SH3-domain"/>
    <property type="match status" value="1"/>
</dbReference>
<dbReference type="InterPro" id="IPR036028">
    <property type="entry name" value="SH3-like_dom_sf"/>
</dbReference>
<dbReference type="InterPro" id="IPR020590">
    <property type="entry name" value="Guanylate_kinase_CS"/>
</dbReference>
<dbReference type="SMART" id="SM00072">
    <property type="entry name" value="GuKc"/>
    <property type="match status" value="1"/>
</dbReference>
<dbReference type="InterPro" id="IPR027417">
    <property type="entry name" value="P-loop_NTPase"/>
</dbReference>
<proteinExistence type="inferred from homology"/>
<dbReference type="InterPro" id="IPR004172">
    <property type="entry name" value="L27_dom"/>
</dbReference>
<protein>
    <recommendedName>
        <fullName evidence="11">MAGUK p55 subfamily member 6</fullName>
    </recommendedName>
</protein>
<dbReference type="SUPFAM" id="SSF101288">
    <property type="entry name" value="L27 domain"/>
    <property type="match status" value="1"/>
</dbReference>
<dbReference type="AlphaFoldDB" id="A0AAV2QXI1"/>
<dbReference type="CDD" id="cd11862">
    <property type="entry name" value="SH3_MPP"/>
    <property type="match status" value="1"/>
</dbReference>